<dbReference type="GO" id="GO:0006508">
    <property type="term" value="P:proteolysis"/>
    <property type="evidence" value="ECO:0007669"/>
    <property type="project" value="UniProtKB-KW"/>
</dbReference>
<dbReference type="InterPro" id="IPR000064">
    <property type="entry name" value="NLP_P60_dom"/>
</dbReference>
<keyword evidence="5" id="KW-0812">Transmembrane</keyword>
<evidence type="ECO:0000313" key="7">
    <source>
        <dbReference type="EMBL" id="ANU74977.1"/>
    </source>
</evidence>
<dbReference type="PANTHER" id="PTHR34978">
    <property type="entry name" value="POSSIBLE SENSOR-TRANSDUCER PROTEIN BLAR"/>
    <property type="match status" value="1"/>
</dbReference>
<comment type="similarity">
    <text evidence="1">Belongs to the peptidase C40 family.</text>
</comment>
<dbReference type="Pfam" id="PF00877">
    <property type="entry name" value="NLPC_P60"/>
    <property type="match status" value="1"/>
</dbReference>
<dbReference type="InterPro" id="IPR038765">
    <property type="entry name" value="Papain-like_cys_pep_sf"/>
</dbReference>
<keyword evidence="4" id="KW-0788">Thiol protease</keyword>
<dbReference type="STRING" id="1796616.A4V09_03895"/>
<keyword evidence="5" id="KW-0472">Membrane</keyword>
<dbReference type="KEGG" id="byl:A4V09_03895"/>
<dbReference type="Pfam" id="PF05569">
    <property type="entry name" value="Peptidase_M56"/>
    <property type="match status" value="1"/>
</dbReference>
<feature type="transmembrane region" description="Helical" evidence="5">
    <location>
        <begin position="6"/>
        <end position="26"/>
    </location>
</feature>
<keyword evidence="8" id="KW-1185">Reference proteome</keyword>
<dbReference type="Proteomes" id="UP000092574">
    <property type="component" value="Chromosome"/>
</dbReference>
<evidence type="ECO:0000313" key="8">
    <source>
        <dbReference type="Proteomes" id="UP000092574"/>
    </source>
</evidence>
<evidence type="ECO:0000256" key="5">
    <source>
        <dbReference type="SAM" id="Phobius"/>
    </source>
</evidence>
<dbReference type="Gene3D" id="3.90.1720.10">
    <property type="entry name" value="endopeptidase domain like (from Nostoc punctiforme)"/>
    <property type="match status" value="1"/>
</dbReference>
<dbReference type="InterPro" id="IPR052173">
    <property type="entry name" value="Beta-lactam_resp_regulator"/>
</dbReference>
<keyword evidence="3" id="KW-0378">Hydrolase</keyword>
<dbReference type="OrthoDB" id="9804799at2"/>
<feature type="transmembrane region" description="Helical" evidence="5">
    <location>
        <begin position="213"/>
        <end position="235"/>
    </location>
</feature>
<feature type="transmembrane region" description="Helical" evidence="5">
    <location>
        <begin position="111"/>
        <end position="132"/>
    </location>
</feature>
<feature type="transmembrane region" description="Helical" evidence="5">
    <location>
        <begin position="33"/>
        <end position="50"/>
    </location>
</feature>
<accession>A0A1C7I5M8</accession>
<evidence type="ECO:0000256" key="2">
    <source>
        <dbReference type="ARBA" id="ARBA00022670"/>
    </source>
</evidence>
<sequence>MHIGIMGTQASLLVLTAVFLRMLLLYRIPKRTFVFLWWAAAFRLLIPFSVETKWNIYSLWQRTGCSIRSNKIFSGHGIVAGEDTGAVQMGHDVLQAAAAGKAGGVSVGFCVWITGAVAMACFFLLVHIRFVLHAKTSLPTGSKEVRSWQKKHICRRQVRIRTLDTISSPMTYGILRPVILLPSRFHFLDPEALAYVLEHEWIHIRRMDVGLKYLLAAALCVHWINPVVWILFFLAQRDMELACDEKVVKTGWPNQREKYAMLLLGLEEQREWGKISGVRFSEKWMAGRLRAVMKVRKWTAGSAFAAALLIGVPVVLFFTGTGIKAEGLKVHLKVEDKFTLGEQAAVYARSLVGKPYMYNGKNLLGGTDCTGFVKAVYQEFGISLPDHMKDMAGQGQEADGETPGPGSIVFYGKDQVPEHVAISLGDGKVVHASNAREGVKISPLRYREICKVIAIPYQIK</sequence>
<gene>
    <name evidence="7" type="ORF">A4V09_03895</name>
</gene>
<evidence type="ECO:0000256" key="4">
    <source>
        <dbReference type="ARBA" id="ARBA00022807"/>
    </source>
</evidence>
<dbReference type="InterPro" id="IPR008756">
    <property type="entry name" value="Peptidase_M56"/>
</dbReference>
<evidence type="ECO:0000259" key="6">
    <source>
        <dbReference type="PROSITE" id="PS51935"/>
    </source>
</evidence>
<evidence type="ECO:0000256" key="3">
    <source>
        <dbReference type="ARBA" id="ARBA00022801"/>
    </source>
</evidence>
<dbReference type="PROSITE" id="PS51935">
    <property type="entry name" value="NLPC_P60"/>
    <property type="match status" value="1"/>
</dbReference>
<keyword evidence="5" id="KW-1133">Transmembrane helix</keyword>
<dbReference type="PANTHER" id="PTHR34978:SF3">
    <property type="entry name" value="SLR0241 PROTEIN"/>
    <property type="match status" value="1"/>
</dbReference>
<organism evidence="7 8">
    <name type="scientific">Blautia pseudococcoides</name>
    <dbReference type="NCBI Taxonomy" id="1796616"/>
    <lineage>
        <taxon>Bacteria</taxon>
        <taxon>Bacillati</taxon>
        <taxon>Bacillota</taxon>
        <taxon>Clostridia</taxon>
        <taxon>Lachnospirales</taxon>
        <taxon>Lachnospiraceae</taxon>
        <taxon>Blautia</taxon>
    </lineage>
</organism>
<reference evidence="7" key="1">
    <citation type="submission" date="2017-04" db="EMBL/GenBank/DDBJ databases">
        <title>Complete Genome Sequences of Twelve Strains of a Stable Defined Moderately Diverse Mouse Microbiota 2 (sDMDMm2).</title>
        <authorList>
            <person name="Uchimura Y."/>
            <person name="Wyss M."/>
            <person name="Brugiroux S."/>
            <person name="Limenitakis J.P."/>
            <person name="Stecher B."/>
            <person name="McCoy K.D."/>
            <person name="Macpherson A.J."/>
        </authorList>
    </citation>
    <scope>NUCLEOTIDE SEQUENCE</scope>
    <source>
        <strain evidence="7">YL58</strain>
    </source>
</reference>
<dbReference type="AlphaFoldDB" id="A0A1C7I5M8"/>
<proteinExistence type="inferred from homology"/>
<keyword evidence="2" id="KW-0645">Protease</keyword>
<dbReference type="RefSeq" id="WP_065541197.1">
    <property type="nucleotide sequence ID" value="NZ_CP015405.2"/>
</dbReference>
<protein>
    <recommendedName>
        <fullName evidence="6">NlpC/P60 domain-containing protein</fullName>
    </recommendedName>
</protein>
<feature type="domain" description="NlpC/P60" evidence="6">
    <location>
        <begin position="338"/>
        <end position="460"/>
    </location>
</feature>
<dbReference type="SUPFAM" id="SSF54001">
    <property type="entry name" value="Cysteine proteinases"/>
    <property type="match status" value="1"/>
</dbReference>
<evidence type="ECO:0000256" key="1">
    <source>
        <dbReference type="ARBA" id="ARBA00007074"/>
    </source>
</evidence>
<dbReference type="CDD" id="cd07341">
    <property type="entry name" value="M56_BlaR1_MecR1_like"/>
    <property type="match status" value="1"/>
</dbReference>
<dbReference type="EMBL" id="CP015405">
    <property type="protein sequence ID" value="ANU74977.1"/>
    <property type="molecule type" value="Genomic_DNA"/>
</dbReference>
<dbReference type="GO" id="GO:0008234">
    <property type="term" value="F:cysteine-type peptidase activity"/>
    <property type="evidence" value="ECO:0007669"/>
    <property type="project" value="UniProtKB-KW"/>
</dbReference>
<feature type="transmembrane region" description="Helical" evidence="5">
    <location>
        <begin position="298"/>
        <end position="319"/>
    </location>
</feature>
<name>A0A1C7I5M8_9FIRM</name>